<evidence type="ECO:0000259" key="1">
    <source>
        <dbReference type="PROSITE" id="PS50181"/>
    </source>
</evidence>
<dbReference type="CDD" id="cd09917">
    <property type="entry name" value="F-box_SF"/>
    <property type="match status" value="1"/>
</dbReference>
<protein>
    <recommendedName>
        <fullName evidence="1">F-box domain-containing protein</fullName>
    </recommendedName>
</protein>
<gene>
    <name evidence="2" type="ORF">EIP91_003584</name>
</gene>
<dbReference type="AlphaFoldDB" id="A0A4R0RCT9"/>
<sequence length="540" mass="61346">MVASVQPDVVIVSRSLDQLPSELLEAIFLYLDLLSILRCRRVSTRLDECILFSTRLQYRIELAGSSLRDGCVKSSTSDRLTAVRRRRKAWDTLSFSTRKVVSVISAEWKILCGCHIAWTHSPGHLTVMQIPSAIRNIPEKSWTMTLDGTNPGRRPSSESDLVMDPDQDLIIYFDVQFDGEQCDLMFRSLSSGEAHPAAARANLQYAIYFSYHLEGSNGVQIYGDYVAIHLQKRLSRYGELVDVYNWKKHLPIFTAKEEIIASAFLANRYLLLVHDGVGSPITLSVIDMRIVEKRTIYGTPHIRNIEMDLPVCDLKPLCQFQLPEKRGPYVASSIVLQTQTAQARTLPVPFRITNDRLLSMHIVYDGPQREEMTFIVPVLTIMNGLLKSSATRRTTFTWDEWGPQGCRLFRSDFGLDCHVNGLMACMRPLPPPDALPSDEHSVRLLLYDFSPLAARRCKEESQEQSTTYWHSSIFKSEEIVTRLPGRRKEIVLDLDKPVSKLESVCIDIRYRRRTSHPVAKLLKMLVEAGSQSSDIEAEPV</sequence>
<feature type="domain" description="F-box" evidence="1">
    <location>
        <begin position="13"/>
        <end position="60"/>
    </location>
</feature>
<dbReference type="EMBL" id="RWJN01000212">
    <property type="protein sequence ID" value="TCD64836.1"/>
    <property type="molecule type" value="Genomic_DNA"/>
</dbReference>
<dbReference type="STRING" id="92696.A0A4R0RCT9"/>
<proteinExistence type="predicted"/>
<evidence type="ECO:0000313" key="2">
    <source>
        <dbReference type="EMBL" id="TCD64836.1"/>
    </source>
</evidence>
<dbReference type="InterPro" id="IPR001810">
    <property type="entry name" value="F-box_dom"/>
</dbReference>
<evidence type="ECO:0000313" key="3">
    <source>
        <dbReference type="Proteomes" id="UP000292702"/>
    </source>
</evidence>
<keyword evidence="3" id="KW-1185">Reference proteome</keyword>
<dbReference type="Proteomes" id="UP000292702">
    <property type="component" value="Unassembled WGS sequence"/>
</dbReference>
<name>A0A4R0RCT9_9APHY</name>
<reference evidence="2 3" key="1">
    <citation type="submission" date="2018-11" db="EMBL/GenBank/DDBJ databases">
        <title>Genome assembly of Steccherinum ochraceum LE-BIN_3174, the white-rot fungus of the Steccherinaceae family (The Residual Polyporoid clade, Polyporales, Basidiomycota).</title>
        <authorList>
            <person name="Fedorova T.V."/>
            <person name="Glazunova O.A."/>
            <person name="Landesman E.O."/>
            <person name="Moiseenko K.V."/>
            <person name="Psurtseva N.V."/>
            <person name="Savinova O.S."/>
            <person name="Shakhova N.V."/>
            <person name="Tyazhelova T.V."/>
            <person name="Vasina D.V."/>
        </authorList>
    </citation>
    <scope>NUCLEOTIDE SEQUENCE [LARGE SCALE GENOMIC DNA]</scope>
    <source>
        <strain evidence="2 3">LE-BIN_3174</strain>
    </source>
</reference>
<dbReference type="PROSITE" id="PS50181">
    <property type="entry name" value="FBOX"/>
    <property type="match status" value="1"/>
</dbReference>
<dbReference type="InterPro" id="IPR036047">
    <property type="entry name" value="F-box-like_dom_sf"/>
</dbReference>
<accession>A0A4R0RCT9</accession>
<dbReference type="SMART" id="SM00256">
    <property type="entry name" value="FBOX"/>
    <property type="match status" value="1"/>
</dbReference>
<dbReference type="Gene3D" id="1.20.1280.50">
    <property type="match status" value="1"/>
</dbReference>
<dbReference type="SUPFAM" id="SSF81383">
    <property type="entry name" value="F-box domain"/>
    <property type="match status" value="1"/>
</dbReference>
<comment type="caution">
    <text evidence="2">The sequence shown here is derived from an EMBL/GenBank/DDBJ whole genome shotgun (WGS) entry which is preliminary data.</text>
</comment>
<dbReference type="OrthoDB" id="3256413at2759"/>
<dbReference type="Pfam" id="PF12937">
    <property type="entry name" value="F-box-like"/>
    <property type="match status" value="1"/>
</dbReference>
<organism evidence="2 3">
    <name type="scientific">Steccherinum ochraceum</name>
    <dbReference type="NCBI Taxonomy" id="92696"/>
    <lineage>
        <taxon>Eukaryota</taxon>
        <taxon>Fungi</taxon>
        <taxon>Dikarya</taxon>
        <taxon>Basidiomycota</taxon>
        <taxon>Agaricomycotina</taxon>
        <taxon>Agaricomycetes</taxon>
        <taxon>Polyporales</taxon>
        <taxon>Steccherinaceae</taxon>
        <taxon>Steccherinum</taxon>
    </lineage>
</organism>